<protein>
    <recommendedName>
        <fullName evidence="5">ubiquitinyl hydrolase 1</fullName>
        <ecNumber evidence="5">3.4.19.12</ecNumber>
    </recommendedName>
</protein>
<keyword evidence="11" id="KW-0833">Ubl conjugation pathway</keyword>
<dbReference type="PANTHER" id="PTHR13367">
    <property type="entry name" value="UBIQUITIN THIOESTERASE"/>
    <property type="match status" value="1"/>
</dbReference>
<evidence type="ECO:0000256" key="14">
    <source>
        <dbReference type="ARBA" id="ARBA00022833"/>
    </source>
</evidence>
<organism evidence="19 20">
    <name type="scientific">Papilio machaon</name>
    <name type="common">Old World swallowtail butterfly</name>
    <dbReference type="NCBI Taxonomy" id="76193"/>
    <lineage>
        <taxon>Eukaryota</taxon>
        <taxon>Metazoa</taxon>
        <taxon>Ecdysozoa</taxon>
        <taxon>Arthropoda</taxon>
        <taxon>Hexapoda</taxon>
        <taxon>Insecta</taxon>
        <taxon>Pterygota</taxon>
        <taxon>Neoptera</taxon>
        <taxon>Endopterygota</taxon>
        <taxon>Lepidoptera</taxon>
        <taxon>Glossata</taxon>
        <taxon>Ditrysia</taxon>
        <taxon>Papilionoidea</taxon>
        <taxon>Papilionidae</taxon>
        <taxon>Papilioninae</taxon>
        <taxon>Papilio</taxon>
    </lineage>
</organism>
<feature type="compositionally biased region" description="Basic and acidic residues" evidence="16">
    <location>
        <begin position="189"/>
        <end position="208"/>
    </location>
</feature>
<dbReference type="GO" id="GO:0071108">
    <property type="term" value="P:protein K48-linked deubiquitination"/>
    <property type="evidence" value="ECO:0007669"/>
    <property type="project" value="TreeGrafter"/>
</dbReference>
<proteinExistence type="inferred from homology"/>
<evidence type="ECO:0000256" key="7">
    <source>
        <dbReference type="ARBA" id="ARBA00022553"/>
    </source>
</evidence>
<keyword evidence="13" id="KW-0788">Thiol protease</keyword>
<dbReference type="PANTHER" id="PTHR13367:SF27">
    <property type="entry name" value="OTU DOMAIN-CONTAINING PROTEIN"/>
    <property type="match status" value="1"/>
</dbReference>
<evidence type="ECO:0000256" key="8">
    <source>
        <dbReference type="ARBA" id="ARBA00022670"/>
    </source>
</evidence>
<evidence type="ECO:0000313" key="19">
    <source>
        <dbReference type="EMBL" id="KPJ15819.1"/>
    </source>
</evidence>
<evidence type="ECO:0000256" key="5">
    <source>
        <dbReference type="ARBA" id="ARBA00012759"/>
    </source>
</evidence>
<dbReference type="STRING" id="76193.A0A194REC3"/>
<dbReference type="SMART" id="SM00259">
    <property type="entry name" value="ZnF_A20"/>
    <property type="match status" value="1"/>
</dbReference>
<evidence type="ECO:0000256" key="4">
    <source>
        <dbReference type="ARBA" id="ARBA00005865"/>
    </source>
</evidence>
<dbReference type="Pfam" id="PF01754">
    <property type="entry name" value="zf-A20"/>
    <property type="match status" value="1"/>
</dbReference>
<evidence type="ECO:0000313" key="20">
    <source>
        <dbReference type="Proteomes" id="UP000053240"/>
    </source>
</evidence>
<dbReference type="GO" id="GO:0005737">
    <property type="term" value="C:cytoplasm"/>
    <property type="evidence" value="ECO:0007669"/>
    <property type="project" value="UniProtKB-SubCell"/>
</dbReference>
<comment type="catalytic activity">
    <reaction evidence="1">
        <text>Thiol-dependent hydrolysis of ester, thioester, amide, peptide and isopeptide bonds formed by the C-terminal Gly of ubiquitin (a 76-residue protein attached to proteins as an intracellular targeting signal).</text>
        <dbReference type="EC" id="3.4.19.12"/>
    </reaction>
</comment>
<keyword evidence="7" id="KW-0597">Phosphoprotein</keyword>
<evidence type="ECO:0000259" key="18">
    <source>
        <dbReference type="PROSITE" id="PS51036"/>
    </source>
</evidence>
<dbReference type="InParanoid" id="A0A194REC3"/>
<dbReference type="PROSITE" id="PS50802">
    <property type="entry name" value="OTU"/>
    <property type="match status" value="2"/>
</dbReference>
<keyword evidence="12" id="KW-0378">Hydrolase</keyword>
<dbReference type="InterPro" id="IPR051346">
    <property type="entry name" value="OTU_Deubiquitinase"/>
</dbReference>
<comment type="similarity">
    <text evidence="4">Belongs to the peptidase C64 family.</text>
</comment>
<dbReference type="Pfam" id="PF02338">
    <property type="entry name" value="OTU"/>
    <property type="match status" value="2"/>
</dbReference>
<reference evidence="19 20" key="1">
    <citation type="journal article" date="2015" name="Nat. Commun.">
        <title>Outbred genome sequencing and CRISPR/Cas9 gene editing in butterflies.</title>
        <authorList>
            <person name="Li X."/>
            <person name="Fan D."/>
            <person name="Zhang W."/>
            <person name="Liu G."/>
            <person name="Zhang L."/>
            <person name="Zhao L."/>
            <person name="Fang X."/>
            <person name="Chen L."/>
            <person name="Dong Y."/>
            <person name="Chen Y."/>
            <person name="Ding Y."/>
            <person name="Zhao R."/>
            <person name="Feng M."/>
            <person name="Zhu Y."/>
            <person name="Feng Y."/>
            <person name="Jiang X."/>
            <person name="Zhu D."/>
            <person name="Xiang H."/>
            <person name="Feng X."/>
            <person name="Li S."/>
            <person name="Wang J."/>
            <person name="Zhang G."/>
            <person name="Kronforst M.R."/>
            <person name="Wang W."/>
        </authorList>
    </citation>
    <scope>NUCLEOTIDE SEQUENCE [LARGE SCALE GENOMIC DNA]</scope>
    <source>
        <strain evidence="19">Ya'a_city_454_Pm</strain>
        <tissue evidence="19">Whole body</tissue>
    </source>
</reference>
<dbReference type="GO" id="GO:0005634">
    <property type="term" value="C:nucleus"/>
    <property type="evidence" value="ECO:0007669"/>
    <property type="project" value="UniProtKB-SubCell"/>
</dbReference>
<dbReference type="GO" id="GO:0004843">
    <property type="term" value="F:cysteine-type deubiquitinase activity"/>
    <property type="evidence" value="ECO:0007669"/>
    <property type="project" value="UniProtKB-EC"/>
</dbReference>
<keyword evidence="6" id="KW-0963">Cytoplasm</keyword>
<gene>
    <name evidence="19" type="ORF">RR48_09742</name>
</gene>
<feature type="domain" description="A20-type" evidence="18">
    <location>
        <begin position="909"/>
        <end position="939"/>
    </location>
</feature>
<evidence type="ECO:0000256" key="6">
    <source>
        <dbReference type="ARBA" id="ARBA00022490"/>
    </source>
</evidence>
<evidence type="ECO:0000256" key="9">
    <source>
        <dbReference type="ARBA" id="ARBA00022723"/>
    </source>
</evidence>
<dbReference type="GO" id="GO:0035871">
    <property type="term" value="P:protein K11-linked deubiquitination"/>
    <property type="evidence" value="ECO:0007669"/>
    <property type="project" value="TreeGrafter"/>
</dbReference>
<dbReference type="GO" id="GO:0070536">
    <property type="term" value="P:protein K63-linked deubiquitination"/>
    <property type="evidence" value="ECO:0007669"/>
    <property type="project" value="TreeGrafter"/>
</dbReference>
<evidence type="ECO:0000256" key="12">
    <source>
        <dbReference type="ARBA" id="ARBA00022801"/>
    </source>
</evidence>
<keyword evidence="10" id="KW-0863">Zinc-finger</keyword>
<feature type="region of interest" description="Disordered" evidence="16">
    <location>
        <begin position="189"/>
        <end position="216"/>
    </location>
</feature>
<evidence type="ECO:0000256" key="13">
    <source>
        <dbReference type="ARBA" id="ARBA00022807"/>
    </source>
</evidence>
<evidence type="ECO:0000256" key="16">
    <source>
        <dbReference type="SAM" id="MobiDB-lite"/>
    </source>
</evidence>
<evidence type="ECO:0000256" key="15">
    <source>
        <dbReference type="ARBA" id="ARBA00023242"/>
    </source>
</evidence>
<dbReference type="Proteomes" id="UP000053240">
    <property type="component" value="Unassembled WGS sequence"/>
</dbReference>
<keyword evidence="8" id="KW-0645">Protease</keyword>
<evidence type="ECO:0000256" key="1">
    <source>
        <dbReference type="ARBA" id="ARBA00000707"/>
    </source>
</evidence>
<feature type="region of interest" description="Disordered" evidence="16">
    <location>
        <begin position="157"/>
        <end position="176"/>
    </location>
</feature>
<dbReference type="InterPro" id="IPR002653">
    <property type="entry name" value="Znf_A20"/>
</dbReference>
<evidence type="ECO:0000256" key="11">
    <source>
        <dbReference type="ARBA" id="ARBA00022786"/>
    </source>
</evidence>
<comment type="subcellular location">
    <subcellularLocation>
        <location evidence="3">Cytoplasm</location>
    </subcellularLocation>
    <subcellularLocation>
        <location evidence="2">Nucleus</location>
    </subcellularLocation>
</comment>
<dbReference type="GO" id="GO:0071947">
    <property type="term" value="P:protein deubiquitination involved in ubiquitin-dependent protein catabolic process"/>
    <property type="evidence" value="ECO:0007669"/>
    <property type="project" value="TreeGrafter"/>
</dbReference>
<evidence type="ECO:0000256" key="10">
    <source>
        <dbReference type="ARBA" id="ARBA00022771"/>
    </source>
</evidence>
<dbReference type="GO" id="GO:0070530">
    <property type="term" value="F:K63-linked polyubiquitin modification-dependent protein binding"/>
    <property type="evidence" value="ECO:0007669"/>
    <property type="project" value="TreeGrafter"/>
</dbReference>
<evidence type="ECO:0000256" key="2">
    <source>
        <dbReference type="ARBA" id="ARBA00004123"/>
    </source>
</evidence>
<dbReference type="EC" id="3.4.19.12" evidence="5"/>
<accession>A0A194REC3</accession>
<dbReference type="EMBL" id="KQ460325">
    <property type="protein sequence ID" value="KPJ15819.1"/>
    <property type="molecule type" value="Genomic_DNA"/>
</dbReference>
<dbReference type="GO" id="GO:0003677">
    <property type="term" value="F:DNA binding"/>
    <property type="evidence" value="ECO:0007669"/>
    <property type="project" value="InterPro"/>
</dbReference>
<feature type="domain" description="OTU" evidence="17">
    <location>
        <begin position="115"/>
        <end position="291"/>
    </location>
</feature>
<evidence type="ECO:0000256" key="3">
    <source>
        <dbReference type="ARBA" id="ARBA00004496"/>
    </source>
</evidence>
<keyword evidence="9" id="KW-0479">Metal-binding</keyword>
<keyword evidence="20" id="KW-1185">Reference proteome</keyword>
<dbReference type="PROSITE" id="PS51036">
    <property type="entry name" value="ZF_A20"/>
    <property type="match status" value="1"/>
</dbReference>
<feature type="domain" description="OTU" evidence="17">
    <location>
        <begin position="499"/>
        <end position="673"/>
    </location>
</feature>
<dbReference type="InterPro" id="IPR003323">
    <property type="entry name" value="OTU_dom"/>
</dbReference>
<dbReference type="GO" id="GO:0008270">
    <property type="term" value="F:zinc ion binding"/>
    <property type="evidence" value="ECO:0007669"/>
    <property type="project" value="UniProtKB-KW"/>
</dbReference>
<feature type="compositionally biased region" description="Basic residues" evidence="16">
    <location>
        <begin position="167"/>
        <end position="176"/>
    </location>
</feature>
<name>A0A194REC3_PAPMA</name>
<keyword evidence="15" id="KW-0539">Nucleus</keyword>
<sequence length="939" mass="103614">MPERSVSNLDLTMSYTAPSNLVLTPAPECRKLSRGISRATDNEGLVWALRSNTEPEPSTLSSDHILLLPDISVYPPDFRIFIEKDLLETATLVTLESAGILNWWRHGRVPGTPRLLPLATSGDGNCLPHAASLAAYGFHDRLLALRTKVQALLSGEGGEALTSKSSPRPRPRRTARRINQISGARREVWRGGHLARGDTPRRRAEPRPRPPAAAPHYDGLEQLHVLALAHVMRRPVIVFADVALRDFRGDPVAPIPFGGIYLPLELEPACCSKAPILLAYDAGHFSALVPCEPLPTDGARVPLEDQTGNPMPIRFNVDPGEDFRWDSEPDQKTINNLLPDEYQRSAMLSAYLDLERVECLSQSQPSEELRRSLDALSTKSSKQINSVAKQFGSIGRSMSSKLKKNFGSMAKLTGKSSGSQSNPEEGLLRRQSTCEVLCCRVLAARAPVQEEMVKNYLNEAWIGIFIEKDLLETATLVTLESAGILNWWRHGRVPGTPRLLPLATSGDGNCLPHAASLAAYGFHDRLLALRTKVQALLSGEGGEALTNAIKRRWRWSESISLRAAGLTPSEAEWAREWGEAVRAASAEPRPRPPAAAPHYDGLEQLHVLALAHVMRRPVIVFADVALRDFRGDPVAPIPFGGIYLPLELEPACCSKAPILLAYDAGHFSALVPCEPLPTDGARVPLEDQTGNPMPIRFNVDPGEDFRWDSEPDQKTINNLLPDEYQRSAMLSAYLDLERVECLSQSQPSEELRRSLDALSTKSSKQINSVAKQFGSIGRSMSSKLKKNFGSMAKLTGKSSGSQSNPEEGLLRRQSTCEVLCCRVLAARAPVQEEMVKNYLNEAWIGYTAERNRKEPQISQPRYGTGRSQFYTEADKSAHETARSHVSKSMKPAADRTLYLSKSTFYDDRPPSPKPCRAPLCMYYGSPAYNDYCSRCAKLQ</sequence>
<evidence type="ECO:0000259" key="17">
    <source>
        <dbReference type="PROSITE" id="PS50802"/>
    </source>
</evidence>
<dbReference type="AlphaFoldDB" id="A0A194REC3"/>
<keyword evidence="14" id="KW-0862">Zinc</keyword>
<dbReference type="CDD" id="cd22768">
    <property type="entry name" value="OTU_OTUD7"/>
    <property type="match status" value="1"/>
</dbReference>